<dbReference type="InterPro" id="IPR035587">
    <property type="entry name" value="DUS-like_FMN-bd"/>
</dbReference>
<reference evidence="11 12" key="1">
    <citation type="journal article" date="2019" name="Nat. Med.">
        <title>A library of human gut bacterial isolates paired with longitudinal multiomics data enables mechanistic microbiome research.</title>
        <authorList>
            <person name="Poyet M."/>
            <person name="Groussin M."/>
            <person name="Gibbons S.M."/>
            <person name="Avila-Pacheco J."/>
            <person name="Jiang X."/>
            <person name="Kearney S.M."/>
            <person name="Perrotta A.R."/>
            <person name="Berdy B."/>
            <person name="Zhao S."/>
            <person name="Lieberman T.D."/>
            <person name="Swanson P.K."/>
            <person name="Smith M."/>
            <person name="Roesemann S."/>
            <person name="Alexander J.E."/>
            <person name="Rich S.A."/>
            <person name="Livny J."/>
            <person name="Vlamakis H."/>
            <person name="Clish C."/>
            <person name="Bullock K."/>
            <person name="Deik A."/>
            <person name="Scott J."/>
            <person name="Pierce K.A."/>
            <person name="Xavier R.J."/>
            <person name="Alm E.J."/>
        </authorList>
    </citation>
    <scope>NUCLEOTIDE SEQUENCE [LARGE SCALE GENOMIC DNA]</scope>
    <source>
        <strain evidence="11 12">BIOML-A2</strain>
    </source>
</reference>
<evidence type="ECO:0000256" key="3">
    <source>
        <dbReference type="ARBA" id="ARBA00022643"/>
    </source>
</evidence>
<evidence type="ECO:0000256" key="1">
    <source>
        <dbReference type="ARBA" id="ARBA00001917"/>
    </source>
</evidence>
<dbReference type="CDD" id="cd02801">
    <property type="entry name" value="DUS_like_FMN"/>
    <property type="match status" value="1"/>
</dbReference>
<evidence type="ECO:0000256" key="7">
    <source>
        <dbReference type="PIRNR" id="PIRNR006621"/>
    </source>
</evidence>
<evidence type="ECO:0000256" key="2">
    <source>
        <dbReference type="ARBA" id="ARBA00022630"/>
    </source>
</evidence>
<evidence type="ECO:0000256" key="6">
    <source>
        <dbReference type="ARBA" id="ARBA00023002"/>
    </source>
</evidence>
<dbReference type="PROSITE" id="PS01136">
    <property type="entry name" value="UPF0034"/>
    <property type="match status" value="1"/>
</dbReference>
<comment type="caution">
    <text evidence="11">The sequence shown here is derived from an EMBL/GenBank/DDBJ whole genome shotgun (WGS) entry which is preliminary data.</text>
</comment>
<feature type="binding site" evidence="9">
    <location>
        <position position="166"/>
    </location>
    <ligand>
        <name>FMN</name>
        <dbReference type="ChEBI" id="CHEBI:58210"/>
    </ligand>
</feature>
<keyword evidence="6 7" id="KW-0560">Oxidoreductase</keyword>
<protein>
    <recommendedName>
        <fullName evidence="7">tRNA-dihydrouridine synthase</fullName>
        <ecNumber evidence="7">1.3.1.-</ecNumber>
    </recommendedName>
</protein>
<dbReference type="Gene3D" id="3.20.20.70">
    <property type="entry name" value="Aldolase class I"/>
    <property type="match status" value="1"/>
</dbReference>
<feature type="domain" description="DUS-like FMN-binding" evidence="10">
    <location>
        <begin position="8"/>
        <end position="295"/>
    </location>
</feature>
<keyword evidence="5" id="KW-0521">NADP</keyword>
<dbReference type="InterPro" id="IPR001269">
    <property type="entry name" value="DUS_fam"/>
</dbReference>
<name>A0A6I3S958_9BURK</name>
<feature type="active site" description="Proton donor" evidence="8">
    <location>
        <position position="97"/>
    </location>
</feature>
<feature type="binding site" evidence="9">
    <location>
        <position position="137"/>
    </location>
    <ligand>
        <name>FMN</name>
        <dbReference type="ChEBI" id="CHEBI:58210"/>
    </ligand>
</feature>
<dbReference type="Proteomes" id="UP000462362">
    <property type="component" value="Unassembled WGS sequence"/>
</dbReference>
<dbReference type="GO" id="GO:0003723">
    <property type="term" value="F:RNA binding"/>
    <property type="evidence" value="ECO:0007669"/>
    <property type="project" value="TreeGrafter"/>
</dbReference>
<dbReference type="GO" id="GO:0050660">
    <property type="term" value="F:flavin adenine dinucleotide binding"/>
    <property type="evidence" value="ECO:0007669"/>
    <property type="project" value="InterPro"/>
</dbReference>
<evidence type="ECO:0000256" key="9">
    <source>
        <dbReference type="PIRSR" id="PIRSR006621-2"/>
    </source>
</evidence>
<evidence type="ECO:0000256" key="8">
    <source>
        <dbReference type="PIRSR" id="PIRSR006621-1"/>
    </source>
</evidence>
<dbReference type="AlphaFoldDB" id="A0A6I3S958"/>
<comment type="function">
    <text evidence="7">Catalyzes the synthesis of 5,6-dihydrouridine (D), a modified base found in the D-loop of most tRNAs, via the reduction of the C5-C6 double bond in target uridines.</text>
</comment>
<dbReference type="PIRSF" id="PIRSF006621">
    <property type="entry name" value="Dus"/>
    <property type="match status" value="1"/>
</dbReference>
<comment type="similarity">
    <text evidence="7">Belongs to the dus family.</text>
</comment>
<dbReference type="EMBL" id="WNCL01000047">
    <property type="protein sequence ID" value="MTU44120.1"/>
    <property type="molecule type" value="Genomic_DNA"/>
</dbReference>
<dbReference type="SUPFAM" id="SSF51395">
    <property type="entry name" value="FMN-linked oxidoreductases"/>
    <property type="match status" value="1"/>
</dbReference>
<comment type="cofactor">
    <cofactor evidence="1 7 9">
        <name>FMN</name>
        <dbReference type="ChEBI" id="CHEBI:58210"/>
    </cofactor>
</comment>
<keyword evidence="2 7" id="KW-0285">Flavoprotein</keyword>
<evidence type="ECO:0000259" key="10">
    <source>
        <dbReference type="Pfam" id="PF01207"/>
    </source>
</evidence>
<evidence type="ECO:0000313" key="12">
    <source>
        <dbReference type="Proteomes" id="UP000462362"/>
    </source>
</evidence>
<feature type="binding site" evidence="9">
    <location>
        <position position="67"/>
    </location>
    <ligand>
        <name>FMN</name>
        <dbReference type="ChEBI" id="CHEBI:58210"/>
    </ligand>
</feature>
<dbReference type="PANTHER" id="PTHR45846">
    <property type="entry name" value="TRNA-DIHYDROURIDINE(47) SYNTHASE [NAD(P)(+)]-LIKE"/>
    <property type="match status" value="1"/>
</dbReference>
<evidence type="ECO:0000256" key="5">
    <source>
        <dbReference type="ARBA" id="ARBA00022857"/>
    </source>
</evidence>
<organism evidence="11 12">
    <name type="scientific">Parasutterella excrementihominis</name>
    <dbReference type="NCBI Taxonomy" id="487175"/>
    <lineage>
        <taxon>Bacteria</taxon>
        <taxon>Pseudomonadati</taxon>
        <taxon>Pseudomonadota</taxon>
        <taxon>Betaproteobacteria</taxon>
        <taxon>Burkholderiales</taxon>
        <taxon>Sutterellaceae</taxon>
        <taxon>Parasutterella</taxon>
    </lineage>
</organism>
<dbReference type="RefSeq" id="WP_021868029.1">
    <property type="nucleotide sequence ID" value="NZ_CAUEYH010000024.1"/>
</dbReference>
<dbReference type="InterPro" id="IPR018517">
    <property type="entry name" value="tRNA_hU_synthase_CS"/>
</dbReference>
<keyword evidence="3 7" id="KW-0288">FMN</keyword>
<feature type="binding site" evidence="9">
    <location>
        <begin position="222"/>
        <end position="223"/>
    </location>
    <ligand>
        <name>FMN</name>
        <dbReference type="ChEBI" id="CHEBI:58210"/>
    </ligand>
</feature>
<proteinExistence type="inferred from homology"/>
<keyword evidence="9" id="KW-0547">Nucleotide-binding</keyword>
<evidence type="ECO:0000256" key="4">
    <source>
        <dbReference type="ARBA" id="ARBA00022694"/>
    </source>
</evidence>
<dbReference type="Pfam" id="PF01207">
    <property type="entry name" value="Dus"/>
    <property type="match status" value="1"/>
</dbReference>
<sequence>MKGQLLAAAPMEGLTTAVFRRLHHQYFGGTDLYYIPFITPTVEPKFTDRHLKELSPEVNAGIPVVPQLLSNRSADFIWAAKALQDLGYKEVNLNLGCPSGTVVAKGKGSGFLRDLYALERFLDEIFSAGIDIPISVKTRLGWANTEEFGDILNLYKKYPLSLLIVHMRLKTDQYKGEVRKEALLEHLDEIPFPLGVNGDMITTADMTDFSKTFRDPKMLMVGRALMADPALFRKYKGGPAASLEEIKNFTSALFDAYTEAFQNRRNAMMRMKEFWFFQANLFEENSKAFKNIFKSKTEEDFLAAIEEIEAGRLLTDARFGWKKPL</sequence>
<dbReference type="PANTHER" id="PTHR45846:SF1">
    <property type="entry name" value="TRNA-DIHYDROURIDINE(47) SYNTHASE [NAD(P)(+)]-LIKE"/>
    <property type="match status" value="1"/>
</dbReference>
<dbReference type="InterPro" id="IPR013785">
    <property type="entry name" value="Aldolase_TIM"/>
</dbReference>
<dbReference type="EC" id="1.3.1.-" evidence="7"/>
<keyword evidence="4 7" id="KW-0819">tRNA processing</keyword>
<evidence type="ECO:0000313" key="11">
    <source>
        <dbReference type="EMBL" id="MTU44120.1"/>
    </source>
</evidence>
<dbReference type="GO" id="GO:0017150">
    <property type="term" value="F:tRNA dihydrouridine synthase activity"/>
    <property type="evidence" value="ECO:0007669"/>
    <property type="project" value="InterPro"/>
</dbReference>
<gene>
    <name evidence="11" type="ORF">GMD42_11025</name>
</gene>
<accession>A0A6I3S958</accession>